<dbReference type="InterPro" id="IPR013087">
    <property type="entry name" value="Znf_C2H2_type"/>
</dbReference>
<evidence type="ECO:0000256" key="1">
    <source>
        <dbReference type="ARBA" id="ARBA00022723"/>
    </source>
</evidence>
<evidence type="ECO:0000256" key="3">
    <source>
        <dbReference type="ARBA" id="ARBA00022771"/>
    </source>
</evidence>
<dbReference type="PANTHER" id="PTHR14003">
    <property type="entry name" value="TRANSCRIPTIONAL REPRESSOR PROTEIN YY"/>
    <property type="match status" value="1"/>
</dbReference>
<dbReference type="SUPFAM" id="SSF57667">
    <property type="entry name" value="beta-beta-alpha zinc fingers"/>
    <property type="match status" value="1"/>
</dbReference>
<dbReference type="OrthoDB" id="3798762at2759"/>
<dbReference type="VEuPathDB" id="FungiDB:JI435_153150"/>
<reference evidence="9" key="1">
    <citation type="journal article" date="2021" name="BMC Genomics">
        <title>Chromosome-level genome assembly and manually-curated proteome of model necrotroph Parastagonospora nodorum Sn15 reveals a genome-wide trove of candidate effector homologs, and redundancy of virulence-related functions within an accessory chromosome.</title>
        <authorList>
            <person name="Bertazzoni S."/>
            <person name="Jones D.A.B."/>
            <person name="Phan H.T."/>
            <person name="Tan K.-C."/>
            <person name="Hane J.K."/>
        </authorList>
    </citation>
    <scope>NUCLEOTIDE SEQUENCE [LARGE SCALE GENOMIC DNA]</scope>
    <source>
        <strain evidence="9">SN15 / ATCC MYA-4574 / FGSC 10173)</strain>
    </source>
</reference>
<feature type="compositionally biased region" description="Low complexity" evidence="6">
    <location>
        <begin position="79"/>
        <end position="130"/>
    </location>
</feature>
<dbReference type="Gene3D" id="3.30.160.60">
    <property type="entry name" value="Classic Zinc Finger"/>
    <property type="match status" value="2"/>
</dbReference>
<feature type="domain" description="C2H2-type" evidence="7">
    <location>
        <begin position="167"/>
        <end position="197"/>
    </location>
</feature>
<dbReference type="Pfam" id="PF00096">
    <property type="entry name" value="zf-C2H2"/>
    <property type="match status" value="2"/>
</dbReference>
<evidence type="ECO:0000256" key="6">
    <source>
        <dbReference type="SAM" id="MobiDB-lite"/>
    </source>
</evidence>
<keyword evidence="3 5" id="KW-0863">Zinc-finger</keyword>
<evidence type="ECO:0000313" key="8">
    <source>
        <dbReference type="EMBL" id="QRD01086.1"/>
    </source>
</evidence>
<sequence>MSSYYAFSGTAESSGVVPTMLFELQLNIEFRKTLEGKRPCNAANTDRDSTPASLPHQCRDAKCDRSELTLPSTPCDIHPPTTSTPNTSSSSSPLSSTPSTNGTPPWSDTSCSPNSTSSAHSASTPPRSASPAPPPPPFTHTCPTCGQSFRLPGQLNKHWFSKHKRRFSCAVPACGKAFHLRADLTRHTKSRHTAYAGTRCEHAGCAETFSRRDNMMRHIREEHEHGGRKRAGSRGSFI</sequence>
<dbReference type="RefSeq" id="XP_001805469.1">
    <property type="nucleotide sequence ID" value="XM_001805417.1"/>
</dbReference>
<dbReference type="SMART" id="SM00355">
    <property type="entry name" value="ZnF_C2H2"/>
    <property type="match status" value="3"/>
</dbReference>
<gene>
    <name evidence="8" type="ORF">JI435_153150</name>
</gene>
<dbReference type="PANTHER" id="PTHR14003:SF20">
    <property type="entry name" value="FINGER DOMAIN PROTEIN, PUTATIVE (AFU_ORTHOLOGUE AFUA_4G10380)-RELATED"/>
    <property type="match status" value="1"/>
</dbReference>
<keyword evidence="9" id="KW-1185">Reference proteome</keyword>
<feature type="domain" description="C2H2-type" evidence="7">
    <location>
        <begin position="198"/>
        <end position="230"/>
    </location>
</feature>
<feature type="region of interest" description="Disordered" evidence="6">
    <location>
        <begin position="39"/>
        <end position="59"/>
    </location>
</feature>
<dbReference type="AlphaFoldDB" id="A0A7U2I2N6"/>
<evidence type="ECO:0000256" key="5">
    <source>
        <dbReference type="PROSITE-ProRule" id="PRU00042"/>
    </source>
</evidence>
<dbReference type="GO" id="GO:0008270">
    <property type="term" value="F:zinc ion binding"/>
    <property type="evidence" value="ECO:0007669"/>
    <property type="project" value="UniProtKB-KW"/>
</dbReference>
<dbReference type="KEGG" id="pno:SNOG_15315"/>
<name>A0A7U2I2N6_PHANO</name>
<feature type="region of interest" description="Disordered" evidence="6">
    <location>
        <begin position="71"/>
        <end position="141"/>
    </location>
</feature>
<accession>A0A7U2I2N6</accession>
<evidence type="ECO:0000313" key="9">
    <source>
        <dbReference type="Proteomes" id="UP000663193"/>
    </source>
</evidence>
<evidence type="ECO:0000256" key="4">
    <source>
        <dbReference type="ARBA" id="ARBA00022833"/>
    </source>
</evidence>
<protein>
    <recommendedName>
        <fullName evidence="7">C2H2-type domain-containing protein</fullName>
    </recommendedName>
</protein>
<evidence type="ECO:0000256" key="2">
    <source>
        <dbReference type="ARBA" id="ARBA00022737"/>
    </source>
</evidence>
<dbReference type="Proteomes" id="UP000663193">
    <property type="component" value="Chromosome 11"/>
</dbReference>
<dbReference type="EMBL" id="CP069033">
    <property type="protein sequence ID" value="QRD01086.1"/>
    <property type="molecule type" value="Genomic_DNA"/>
</dbReference>
<keyword evidence="1" id="KW-0479">Metal-binding</keyword>
<dbReference type="PROSITE" id="PS00028">
    <property type="entry name" value="ZINC_FINGER_C2H2_1"/>
    <property type="match status" value="2"/>
</dbReference>
<keyword evidence="4" id="KW-0862">Zinc</keyword>
<organism evidence="8 9">
    <name type="scientific">Phaeosphaeria nodorum (strain SN15 / ATCC MYA-4574 / FGSC 10173)</name>
    <name type="common">Glume blotch fungus</name>
    <name type="synonym">Parastagonospora nodorum</name>
    <dbReference type="NCBI Taxonomy" id="321614"/>
    <lineage>
        <taxon>Eukaryota</taxon>
        <taxon>Fungi</taxon>
        <taxon>Dikarya</taxon>
        <taxon>Ascomycota</taxon>
        <taxon>Pezizomycotina</taxon>
        <taxon>Dothideomycetes</taxon>
        <taxon>Pleosporomycetidae</taxon>
        <taxon>Pleosporales</taxon>
        <taxon>Pleosporineae</taxon>
        <taxon>Phaeosphaeriaceae</taxon>
        <taxon>Parastagonospora</taxon>
    </lineage>
</organism>
<feature type="domain" description="C2H2-type" evidence="7">
    <location>
        <begin position="140"/>
        <end position="168"/>
    </location>
</feature>
<dbReference type="PROSITE" id="PS50157">
    <property type="entry name" value="ZINC_FINGER_C2H2_2"/>
    <property type="match status" value="3"/>
</dbReference>
<proteinExistence type="predicted"/>
<dbReference type="OMA" id="VWPRVGF"/>
<keyword evidence="2" id="KW-0677">Repeat</keyword>
<evidence type="ECO:0000259" key="7">
    <source>
        <dbReference type="PROSITE" id="PS50157"/>
    </source>
</evidence>
<dbReference type="InterPro" id="IPR036236">
    <property type="entry name" value="Znf_C2H2_sf"/>
</dbReference>